<name>A0AAV4MBK6_CAEEX</name>
<evidence type="ECO:0000313" key="1">
    <source>
        <dbReference type="EMBL" id="GIX69728.1"/>
    </source>
</evidence>
<proteinExistence type="predicted"/>
<accession>A0AAV4MBK6</accession>
<dbReference type="Proteomes" id="UP001054945">
    <property type="component" value="Unassembled WGS sequence"/>
</dbReference>
<dbReference type="EMBL" id="BPLR01019611">
    <property type="protein sequence ID" value="GIX69728.1"/>
    <property type="molecule type" value="Genomic_DNA"/>
</dbReference>
<sequence>MGAEPCNVTANANHTDDGLFVLTKGIPHGRCRKDHPFPLPNMPMSKARRPFDVPQIGKFYALFRKCFIPYTNKDNL</sequence>
<reference evidence="1 2" key="1">
    <citation type="submission" date="2021-06" db="EMBL/GenBank/DDBJ databases">
        <title>Caerostris extrusa draft genome.</title>
        <authorList>
            <person name="Kono N."/>
            <person name="Arakawa K."/>
        </authorList>
    </citation>
    <scope>NUCLEOTIDE SEQUENCE [LARGE SCALE GENOMIC DNA]</scope>
</reference>
<evidence type="ECO:0000313" key="2">
    <source>
        <dbReference type="Proteomes" id="UP001054945"/>
    </source>
</evidence>
<protein>
    <submittedName>
        <fullName evidence="1">Uncharacterized protein</fullName>
    </submittedName>
</protein>
<keyword evidence="2" id="KW-1185">Reference proteome</keyword>
<comment type="caution">
    <text evidence="1">The sequence shown here is derived from an EMBL/GenBank/DDBJ whole genome shotgun (WGS) entry which is preliminary data.</text>
</comment>
<organism evidence="1 2">
    <name type="scientific">Caerostris extrusa</name>
    <name type="common">Bark spider</name>
    <name type="synonym">Caerostris bankana</name>
    <dbReference type="NCBI Taxonomy" id="172846"/>
    <lineage>
        <taxon>Eukaryota</taxon>
        <taxon>Metazoa</taxon>
        <taxon>Ecdysozoa</taxon>
        <taxon>Arthropoda</taxon>
        <taxon>Chelicerata</taxon>
        <taxon>Arachnida</taxon>
        <taxon>Araneae</taxon>
        <taxon>Araneomorphae</taxon>
        <taxon>Entelegynae</taxon>
        <taxon>Araneoidea</taxon>
        <taxon>Araneidae</taxon>
        <taxon>Caerostris</taxon>
    </lineage>
</organism>
<dbReference type="AlphaFoldDB" id="A0AAV4MBK6"/>
<gene>
    <name evidence="1" type="ORF">CEXT_669061</name>
</gene>